<accession>A0A6P1E3F1</accession>
<keyword evidence="2" id="KW-1185">Reference proteome</keyword>
<protein>
    <submittedName>
        <fullName evidence="1">Uncharacterized protein</fullName>
    </submittedName>
</protein>
<name>A0A6P1E3F1_9GAMM</name>
<evidence type="ECO:0000313" key="2">
    <source>
        <dbReference type="Proteomes" id="UP000471640"/>
    </source>
</evidence>
<proteinExistence type="predicted"/>
<reference evidence="2" key="1">
    <citation type="journal article" date="2020" name="Microbiol. Resour. Announc.">
        <title>Draft Genome Sequences of Thiorhodococcus mannitoliphagus and Thiorhodococcus minor, Purple Sulfur Photosynthetic Bacteria in the Gammaproteobacterial Family Chromatiaceae.</title>
        <authorList>
            <person name="Aviles F.A."/>
            <person name="Meyer T.E."/>
            <person name="Kyndt J.A."/>
        </authorList>
    </citation>
    <scope>NUCLEOTIDE SEQUENCE [LARGE SCALE GENOMIC DNA]</scope>
    <source>
        <strain evidence="2">DSM 18266</strain>
    </source>
</reference>
<reference evidence="1 2" key="2">
    <citation type="submission" date="2020-02" db="EMBL/GenBank/DDBJ databases">
        <title>Genome sequences of Thiorhodococcus mannitoliphagus and Thiorhodococcus minor, purple sulfur photosynthetic bacteria in the gammaproteobacterial family, Chromatiaceae.</title>
        <authorList>
            <person name="Aviles F.A."/>
            <person name="Meyer T.E."/>
            <person name="Kyndt J.A."/>
        </authorList>
    </citation>
    <scope>NUCLEOTIDE SEQUENCE [LARGE SCALE GENOMIC DNA]</scope>
    <source>
        <strain evidence="1 2">DSM 18266</strain>
    </source>
</reference>
<dbReference type="Proteomes" id="UP000471640">
    <property type="component" value="Unassembled WGS sequence"/>
</dbReference>
<dbReference type="AlphaFoldDB" id="A0A6P1E3F1"/>
<dbReference type="EMBL" id="JAAIJR010000149">
    <property type="protein sequence ID" value="NEX23022.1"/>
    <property type="molecule type" value="Genomic_DNA"/>
</dbReference>
<dbReference type="RefSeq" id="WP_164656261.1">
    <property type="nucleotide sequence ID" value="NZ_JAAIJR010000149.1"/>
</dbReference>
<gene>
    <name evidence="1" type="ORF">G3480_22435</name>
</gene>
<comment type="caution">
    <text evidence="1">The sequence shown here is derived from an EMBL/GenBank/DDBJ whole genome shotgun (WGS) entry which is preliminary data.</text>
</comment>
<sequence>MGPYLDPGPVIADLQGLDDEDDIEVMPLPDLLAQWGENRLKLNRPRWRGRDWAD</sequence>
<evidence type="ECO:0000313" key="1">
    <source>
        <dbReference type="EMBL" id="NEX23022.1"/>
    </source>
</evidence>
<organism evidence="1 2">
    <name type="scientific">Thiorhodococcus mannitoliphagus</name>
    <dbReference type="NCBI Taxonomy" id="329406"/>
    <lineage>
        <taxon>Bacteria</taxon>
        <taxon>Pseudomonadati</taxon>
        <taxon>Pseudomonadota</taxon>
        <taxon>Gammaproteobacteria</taxon>
        <taxon>Chromatiales</taxon>
        <taxon>Chromatiaceae</taxon>
        <taxon>Thiorhodococcus</taxon>
    </lineage>
</organism>